<comment type="caution">
    <text evidence="7">The sequence shown here is derived from an EMBL/GenBank/DDBJ whole genome shotgun (WGS) entry which is preliminary data.</text>
</comment>
<dbReference type="InterPro" id="IPR004369">
    <property type="entry name" value="Prolyl-tRNA_editing_YbaK/EbsC"/>
</dbReference>
<feature type="region of interest" description="Disordered" evidence="5">
    <location>
        <begin position="1"/>
        <end position="35"/>
    </location>
</feature>
<organism evidence="7 8">
    <name type="scientific">Isoptericola halotolerans</name>
    <dbReference type="NCBI Taxonomy" id="300560"/>
    <lineage>
        <taxon>Bacteria</taxon>
        <taxon>Bacillati</taxon>
        <taxon>Actinomycetota</taxon>
        <taxon>Actinomycetes</taxon>
        <taxon>Micrococcales</taxon>
        <taxon>Promicromonosporaceae</taxon>
        <taxon>Isoptericola</taxon>
    </lineage>
</organism>
<dbReference type="PANTHER" id="PTHR30411">
    <property type="entry name" value="CYTOPLASMIC PROTEIN"/>
    <property type="match status" value="1"/>
</dbReference>
<keyword evidence="2 4" id="KW-0648">Protein biosynthesis</keyword>
<evidence type="ECO:0000256" key="3">
    <source>
        <dbReference type="ARBA" id="ARBA00023239"/>
    </source>
</evidence>
<dbReference type="Proteomes" id="UP000757540">
    <property type="component" value="Unassembled WGS sequence"/>
</dbReference>
<dbReference type="Pfam" id="PF04073">
    <property type="entry name" value="tRNA_edit"/>
    <property type="match status" value="1"/>
</dbReference>
<comment type="similarity">
    <text evidence="1 4">Belongs to the prolyl-tRNA editing family. YbaK/EbsC subfamily.</text>
</comment>
<dbReference type="EMBL" id="JABEZU010000005">
    <property type="protein sequence ID" value="NOV98834.1"/>
    <property type="molecule type" value="Genomic_DNA"/>
</dbReference>
<keyword evidence="8" id="KW-1185">Reference proteome</keyword>
<evidence type="ECO:0000259" key="6">
    <source>
        <dbReference type="Pfam" id="PF04073"/>
    </source>
</evidence>
<dbReference type="SUPFAM" id="SSF55826">
    <property type="entry name" value="YbaK/ProRS associated domain"/>
    <property type="match status" value="1"/>
</dbReference>
<accession>A0ABX2A7I1</accession>
<evidence type="ECO:0000313" key="7">
    <source>
        <dbReference type="EMBL" id="NOV98834.1"/>
    </source>
</evidence>
<dbReference type="InterPro" id="IPR036754">
    <property type="entry name" value="YbaK/aa-tRNA-synt-asso_dom_sf"/>
</dbReference>
<dbReference type="InterPro" id="IPR007214">
    <property type="entry name" value="YbaK/aa-tRNA-synth-assoc-dom"/>
</dbReference>
<dbReference type="PIRSF" id="PIRSF006181">
    <property type="entry name" value="EbsC_YbaK"/>
    <property type="match status" value="1"/>
</dbReference>
<gene>
    <name evidence="7" type="ORF">HDG69_003436</name>
</gene>
<dbReference type="RefSeq" id="WP_343036498.1">
    <property type="nucleotide sequence ID" value="NZ_BAAAML010000004.1"/>
</dbReference>
<evidence type="ECO:0000256" key="5">
    <source>
        <dbReference type="SAM" id="MobiDB-lite"/>
    </source>
</evidence>
<evidence type="ECO:0000256" key="4">
    <source>
        <dbReference type="PIRNR" id="PIRNR006181"/>
    </source>
</evidence>
<evidence type="ECO:0000256" key="2">
    <source>
        <dbReference type="ARBA" id="ARBA00022917"/>
    </source>
</evidence>
<dbReference type="NCBIfam" id="TIGR00011">
    <property type="entry name" value="YbaK_EbsC"/>
    <property type="match status" value="1"/>
</dbReference>
<reference evidence="7 8" key="1">
    <citation type="submission" date="2020-05" db="EMBL/GenBank/DDBJ databases">
        <title>Genomic Encyclopedia of Type Strains, Phase III (KMG-III): the genomes of soil and plant-associated and newly described type strains.</title>
        <authorList>
            <person name="Whitman W."/>
        </authorList>
    </citation>
    <scope>NUCLEOTIDE SEQUENCE [LARGE SCALE GENOMIC DNA]</scope>
    <source>
        <strain evidence="7 8">KCTC 19046</strain>
    </source>
</reference>
<dbReference type="CDD" id="cd00002">
    <property type="entry name" value="YbaK_deacylase"/>
    <property type="match status" value="1"/>
</dbReference>
<dbReference type="Gene3D" id="3.90.960.10">
    <property type="entry name" value="YbaK/aminoacyl-tRNA synthetase-associated domain"/>
    <property type="match status" value="1"/>
</dbReference>
<protein>
    <recommendedName>
        <fullName evidence="4">Cys-tRNA(Pro)/Cys-tRNA(Cys) deacylase</fullName>
        <ecNumber evidence="4">4.2.-.-</ecNumber>
    </recommendedName>
</protein>
<sequence>MARKKTVRGATPALTALEDAGATHGVHPYEHDPSSDLSYGEEAAAALGVPAAQVFKTLVADVDGDLVVAVVPVTGTLDLKALARAVGAKRATMADVGRAERATGYVAGGISPLGQRARHRTVLDDSAETFELVYVSGGRRGLDVSVTPADLLRLTRGTTAPLAR</sequence>
<keyword evidence="3 4" id="KW-0456">Lyase</keyword>
<evidence type="ECO:0000256" key="1">
    <source>
        <dbReference type="ARBA" id="ARBA00009798"/>
    </source>
</evidence>
<name>A0ABX2A7I1_9MICO</name>
<proteinExistence type="inferred from homology"/>
<feature type="domain" description="YbaK/aminoacyl-tRNA synthetase-associated" evidence="6">
    <location>
        <begin position="41"/>
        <end position="154"/>
    </location>
</feature>
<evidence type="ECO:0000313" key="8">
    <source>
        <dbReference type="Proteomes" id="UP000757540"/>
    </source>
</evidence>
<dbReference type="GO" id="GO:0016787">
    <property type="term" value="F:hydrolase activity"/>
    <property type="evidence" value="ECO:0007669"/>
    <property type="project" value="UniProtKB-KW"/>
</dbReference>
<dbReference type="PANTHER" id="PTHR30411:SF0">
    <property type="entry name" value="CYS-TRNA(PRO)_CYS-TRNA(CYS) DEACYLASE YBAK"/>
    <property type="match status" value="1"/>
</dbReference>
<dbReference type="EC" id="4.2.-.-" evidence="4"/>
<keyword evidence="7" id="KW-0378">Hydrolase</keyword>